<name>A0A5B9VZ06_9BACT</name>
<dbReference type="GO" id="GO:0033705">
    <property type="term" value="F:GDP-4-dehydro-6-deoxy-D-mannose reductase activity"/>
    <property type="evidence" value="ECO:0007669"/>
    <property type="project" value="UniProtKB-EC"/>
</dbReference>
<dbReference type="Proteomes" id="UP000324233">
    <property type="component" value="Chromosome"/>
</dbReference>
<dbReference type="RefSeq" id="WP_148593618.1">
    <property type="nucleotide sequence ID" value="NZ_CP042997.1"/>
</dbReference>
<keyword evidence="2" id="KW-0560">Oxidoreductase</keyword>
<dbReference type="KEGG" id="agv:OJF2_21200"/>
<dbReference type="InterPro" id="IPR045869">
    <property type="entry name" value="Arna-like_SDR_e"/>
</dbReference>
<dbReference type="GO" id="GO:0016831">
    <property type="term" value="F:carboxy-lyase activity"/>
    <property type="evidence" value="ECO:0007669"/>
    <property type="project" value="InterPro"/>
</dbReference>
<dbReference type="InterPro" id="IPR036291">
    <property type="entry name" value="NAD(P)-bd_dom_sf"/>
</dbReference>
<proteinExistence type="predicted"/>
<feature type="domain" description="NAD(P)-binding" evidence="1">
    <location>
        <begin position="6"/>
        <end position="309"/>
    </location>
</feature>
<accession>A0A5B9VZ06</accession>
<evidence type="ECO:0000259" key="1">
    <source>
        <dbReference type="Pfam" id="PF16363"/>
    </source>
</evidence>
<gene>
    <name evidence="2" type="primary">rmd_2</name>
    <name evidence="2" type="ORF">OJF2_21200</name>
</gene>
<sequence>MGKTVLVTGAGGFIGSHLTERLVRDGHRVRAFIRYNGRDDWGHLDDLPPDIRSEIEVFRGDLKDPAAVARAAADRAWIFHLGALIAIPYSYANPHDYVQTNVVGTANVLDACRASSKLERVVLTSTSEVYGTARYVPIDEKHPVCGQSPYSATKIGSDALGESYFRAFGLPLCILRPFNTFGPRQSARAIIPTIISQALTRPVVKLGRLDPRRDLTYVKDSAAGFAAIVECDGALGKAVNIGRGSDVTIGELVERIGSLLGKPIDVETESERLRPAASEVERLQAGTALAESLWGWKPRYSLDEGLEETIAWIRANLHRFRADGYTT</sequence>
<dbReference type="OrthoDB" id="258549at2"/>
<dbReference type="PANTHER" id="PTHR43000">
    <property type="entry name" value="DTDP-D-GLUCOSE 4,6-DEHYDRATASE-RELATED"/>
    <property type="match status" value="1"/>
</dbReference>
<evidence type="ECO:0000313" key="2">
    <source>
        <dbReference type="EMBL" id="QEH33616.1"/>
    </source>
</evidence>
<dbReference type="Gene3D" id="3.40.50.720">
    <property type="entry name" value="NAD(P)-binding Rossmann-like Domain"/>
    <property type="match status" value="1"/>
</dbReference>
<keyword evidence="3" id="KW-1185">Reference proteome</keyword>
<dbReference type="CDD" id="cd05257">
    <property type="entry name" value="Arna_like_SDR_e"/>
    <property type="match status" value="1"/>
</dbReference>
<dbReference type="SUPFAM" id="SSF51735">
    <property type="entry name" value="NAD(P)-binding Rossmann-fold domains"/>
    <property type="match status" value="1"/>
</dbReference>
<dbReference type="EC" id="1.1.1.281" evidence="2"/>
<dbReference type="Pfam" id="PF16363">
    <property type="entry name" value="GDP_Man_Dehyd"/>
    <property type="match status" value="1"/>
</dbReference>
<dbReference type="InterPro" id="IPR016040">
    <property type="entry name" value="NAD(P)-bd_dom"/>
</dbReference>
<protein>
    <submittedName>
        <fullName evidence="2">GDP-6-deoxy-D-mannose reductase</fullName>
        <ecNumber evidence="2">1.1.1.281</ecNumber>
    </submittedName>
</protein>
<dbReference type="EMBL" id="CP042997">
    <property type="protein sequence ID" value="QEH33616.1"/>
    <property type="molecule type" value="Genomic_DNA"/>
</dbReference>
<evidence type="ECO:0000313" key="3">
    <source>
        <dbReference type="Proteomes" id="UP000324233"/>
    </source>
</evidence>
<organism evidence="2 3">
    <name type="scientific">Aquisphaera giovannonii</name>
    <dbReference type="NCBI Taxonomy" id="406548"/>
    <lineage>
        <taxon>Bacteria</taxon>
        <taxon>Pseudomonadati</taxon>
        <taxon>Planctomycetota</taxon>
        <taxon>Planctomycetia</taxon>
        <taxon>Isosphaerales</taxon>
        <taxon>Isosphaeraceae</taxon>
        <taxon>Aquisphaera</taxon>
    </lineage>
</organism>
<dbReference type="AlphaFoldDB" id="A0A5B9VZ06"/>
<reference evidence="2 3" key="1">
    <citation type="submission" date="2019-08" db="EMBL/GenBank/DDBJ databases">
        <title>Deep-cultivation of Planctomycetes and their phenomic and genomic characterization uncovers novel biology.</title>
        <authorList>
            <person name="Wiegand S."/>
            <person name="Jogler M."/>
            <person name="Boedeker C."/>
            <person name="Pinto D."/>
            <person name="Vollmers J."/>
            <person name="Rivas-Marin E."/>
            <person name="Kohn T."/>
            <person name="Peeters S.H."/>
            <person name="Heuer A."/>
            <person name="Rast P."/>
            <person name="Oberbeckmann S."/>
            <person name="Bunk B."/>
            <person name="Jeske O."/>
            <person name="Meyerdierks A."/>
            <person name="Storesund J.E."/>
            <person name="Kallscheuer N."/>
            <person name="Luecker S."/>
            <person name="Lage O.M."/>
            <person name="Pohl T."/>
            <person name="Merkel B.J."/>
            <person name="Hornburger P."/>
            <person name="Mueller R.-W."/>
            <person name="Bruemmer F."/>
            <person name="Labrenz M."/>
            <person name="Spormann A.M."/>
            <person name="Op den Camp H."/>
            <person name="Overmann J."/>
            <person name="Amann R."/>
            <person name="Jetten M.S.M."/>
            <person name="Mascher T."/>
            <person name="Medema M.H."/>
            <person name="Devos D.P."/>
            <person name="Kaster A.-K."/>
            <person name="Ovreas L."/>
            <person name="Rohde M."/>
            <person name="Galperin M.Y."/>
            <person name="Jogler C."/>
        </authorList>
    </citation>
    <scope>NUCLEOTIDE SEQUENCE [LARGE SCALE GENOMIC DNA]</scope>
    <source>
        <strain evidence="2 3">OJF2</strain>
    </source>
</reference>